<reference evidence="1" key="1">
    <citation type="submission" date="2022-04" db="EMBL/GenBank/DDBJ databases">
        <title>Human microbiome associated bacterial genomes.</title>
        <authorList>
            <person name="Sandstrom S."/>
            <person name="Salamzade R."/>
            <person name="Kalan L.R."/>
        </authorList>
    </citation>
    <scope>NUCLEOTIDE SEQUENCE</scope>
    <source>
        <strain evidence="1">P3-SID1762</strain>
    </source>
</reference>
<dbReference type="Proteomes" id="UP001206890">
    <property type="component" value="Unassembled WGS sequence"/>
</dbReference>
<accession>A0AAW5QE24</accession>
<gene>
    <name evidence="1" type="ORF">M3D93_15895</name>
</gene>
<comment type="caution">
    <text evidence="1">The sequence shown here is derived from an EMBL/GenBank/DDBJ whole genome shotgun (WGS) entry which is preliminary data.</text>
</comment>
<proteinExistence type="predicted"/>
<dbReference type="EMBL" id="JALXTC010000119">
    <property type="protein sequence ID" value="MCT2119213.1"/>
    <property type="molecule type" value="Genomic_DNA"/>
</dbReference>
<protein>
    <recommendedName>
        <fullName evidence="3">Acyl-CoA dehydrogenase</fullName>
    </recommendedName>
</protein>
<sequence>MAADLQIPQALQNEVENWISQFKANFRHLGDRPVDQPVWSDGFDEMAWLDRGHALAELLGALSGALCVLLCGEACGVRAGG</sequence>
<organism evidence="1 2">
    <name type="scientific">Dietzia cinnamea</name>
    <dbReference type="NCBI Taxonomy" id="321318"/>
    <lineage>
        <taxon>Bacteria</taxon>
        <taxon>Bacillati</taxon>
        <taxon>Actinomycetota</taxon>
        <taxon>Actinomycetes</taxon>
        <taxon>Mycobacteriales</taxon>
        <taxon>Dietziaceae</taxon>
        <taxon>Dietzia</taxon>
    </lineage>
</organism>
<evidence type="ECO:0000313" key="1">
    <source>
        <dbReference type="EMBL" id="MCT2119213.1"/>
    </source>
</evidence>
<evidence type="ECO:0008006" key="3">
    <source>
        <dbReference type="Google" id="ProtNLM"/>
    </source>
</evidence>
<evidence type="ECO:0000313" key="2">
    <source>
        <dbReference type="Proteomes" id="UP001206890"/>
    </source>
</evidence>
<dbReference type="RefSeq" id="WP_141764044.1">
    <property type="nucleotide sequence ID" value="NZ_JAFFGT010000095.1"/>
</dbReference>
<name>A0AAW5QE24_9ACTN</name>
<dbReference type="AlphaFoldDB" id="A0AAW5QE24"/>